<dbReference type="OrthoDB" id="9805309at2"/>
<dbReference type="AlphaFoldDB" id="C9RA82"/>
<accession>C9RA82</accession>
<protein>
    <submittedName>
        <fullName evidence="2">Transcriptional regulator, XRE family</fullName>
    </submittedName>
</protein>
<dbReference type="HOGENOM" id="CLU_066192_31_3_9"/>
<organism evidence="2 3">
    <name type="scientific">Ammonifex degensii (strain DSM 10501 / KC4)</name>
    <dbReference type="NCBI Taxonomy" id="429009"/>
    <lineage>
        <taxon>Bacteria</taxon>
        <taxon>Bacillati</taxon>
        <taxon>Bacillota</taxon>
        <taxon>Clostridia</taxon>
        <taxon>Thermoanaerobacterales</taxon>
        <taxon>Thermoanaerobacteraceae</taxon>
        <taxon>Ammonifex</taxon>
    </lineage>
</organism>
<dbReference type="Gene3D" id="1.10.260.40">
    <property type="entry name" value="lambda repressor-like DNA-binding domains"/>
    <property type="match status" value="1"/>
</dbReference>
<gene>
    <name evidence="2" type="ordered locus">Adeg_0014</name>
</gene>
<dbReference type="PANTHER" id="PTHR37301">
    <property type="entry name" value="DNA-BINDING PROTEIN-RELATED"/>
    <property type="match status" value="1"/>
</dbReference>
<evidence type="ECO:0000313" key="2">
    <source>
        <dbReference type="EMBL" id="ACX51191.1"/>
    </source>
</evidence>
<dbReference type="Pfam" id="PF13443">
    <property type="entry name" value="HTH_26"/>
    <property type="match status" value="1"/>
</dbReference>
<evidence type="ECO:0000259" key="1">
    <source>
        <dbReference type="PROSITE" id="PS50943"/>
    </source>
</evidence>
<name>C9RA82_AMMDK</name>
<dbReference type="EMBL" id="CP001785">
    <property type="protein sequence ID" value="ACX51191.1"/>
    <property type="molecule type" value="Genomic_DNA"/>
</dbReference>
<dbReference type="InterPro" id="IPR010982">
    <property type="entry name" value="Lambda_DNA-bd_dom_sf"/>
</dbReference>
<sequence length="73" mass="8290">MIRCKLSAILGERRIKIRELERRSGVSLNTLLSLYHERAKGVTFDVLDRICKALDIQPGDLLVRVPDEGGEKK</sequence>
<dbReference type="SMART" id="SM00530">
    <property type="entry name" value="HTH_XRE"/>
    <property type="match status" value="1"/>
</dbReference>
<dbReference type="InterPro" id="IPR001387">
    <property type="entry name" value="Cro/C1-type_HTH"/>
</dbReference>
<proteinExistence type="predicted"/>
<dbReference type="STRING" id="429009.Adeg_0014"/>
<dbReference type="KEGG" id="adg:Adeg_0014"/>
<dbReference type="SUPFAM" id="SSF47413">
    <property type="entry name" value="lambda repressor-like DNA-binding domains"/>
    <property type="match status" value="1"/>
</dbReference>
<evidence type="ECO:0000313" key="3">
    <source>
        <dbReference type="Proteomes" id="UP000002620"/>
    </source>
</evidence>
<dbReference type="GO" id="GO:0003677">
    <property type="term" value="F:DNA binding"/>
    <property type="evidence" value="ECO:0007669"/>
    <property type="project" value="InterPro"/>
</dbReference>
<feature type="domain" description="HTH cro/C1-type" evidence="1">
    <location>
        <begin position="6"/>
        <end position="61"/>
    </location>
</feature>
<dbReference type="eggNOG" id="COG3655">
    <property type="taxonomic scope" value="Bacteria"/>
</dbReference>
<dbReference type="RefSeq" id="WP_012818171.1">
    <property type="nucleotide sequence ID" value="NC_013385.1"/>
</dbReference>
<dbReference type="PROSITE" id="PS50943">
    <property type="entry name" value="HTH_CROC1"/>
    <property type="match status" value="1"/>
</dbReference>
<dbReference type="Proteomes" id="UP000002620">
    <property type="component" value="Chromosome"/>
</dbReference>
<dbReference type="PANTHER" id="PTHR37301:SF1">
    <property type="entry name" value="DNA-BINDING PROTEIN"/>
    <property type="match status" value="1"/>
</dbReference>
<keyword evidence="3" id="KW-1185">Reference proteome</keyword>
<reference evidence="2 3" key="1">
    <citation type="submission" date="2009-10" db="EMBL/GenBank/DDBJ databases">
        <title>Complete sequence of chromosome of Ammonifex degensii KC4.</title>
        <authorList>
            <consortium name="US DOE Joint Genome Institute"/>
            <person name="Kerfeld C."/>
            <person name="Goodner B."/>
            <person name="Huber H."/>
            <person name="Stetter K."/>
            <person name="Lucas S."/>
            <person name="Copeland A."/>
            <person name="Lapidus A."/>
            <person name="Glavina del Rio T."/>
            <person name="Dalin E."/>
            <person name="Tice H."/>
            <person name="Bruce D."/>
            <person name="Goodwin L."/>
            <person name="Pitluck S."/>
            <person name="Saunders E."/>
            <person name="Brettin T."/>
            <person name="Detter J.C."/>
            <person name="Han C."/>
            <person name="Larimer F."/>
            <person name="Land M."/>
            <person name="Hauser L."/>
            <person name="Kyrpides N."/>
            <person name="Ovchinnikova G."/>
            <person name="Richardson P."/>
        </authorList>
    </citation>
    <scope>NUCLEOTIDE SEQUENCE [LARGE SCALE GENOMIC DNA]</scope>
    <source>
        <strain evidence="3">DSM 10501 / KC4</strain>
    </source>
</reference>